<organism evidence="3 4">
    <name type="scientific">Klebsormidium nitens</name>
    <name type="common">Green alga</name>
    <name type="synonym">Ulothrix nitens</name>
    <dbReference type="NCBI Taxonomy" id="105231"/>
    <lineage>
        <taxon>Eukaryota</taxon>
        <taxon>Viridiplantae</taxon>
        <taxon>Streptophyta</taxon>
        <taxon>Klebsormidiophyceae</taxon>
        <taxon>Klebsormidiales</taxon>
        <taxon>Klebsormidiaceae</taxon>
        <taxon>Klebsormidium</taxon>
    </lineage>
</organism>
<dbReference type="Proteomes" id="UP000054558">
    <property type="component" value="Unassembled WGS sequence"/>
</dbReference>
<reference evidence="3 4" key="1">
    <citation type="journal article" date="2014" name="Nat. Commun.">
        <title>Klebsormidium flaccidum genome reveals primary factors for plant terrestrial adaptation.</title>
        <authorList>
            <person name="Hori K."/>
            <person name="Maruyama F."/>
            <person name="Fujisawa T."/>
            <person name="Togashi T."/>
            <person name="Yamamoto N."/>
            <person name="Seo M."/>
            <person name="Sato S."/>
            <person name="Yamada T."/>
            <person name="Mori H."/>
            <person name="Tajima N."/>
            <person name="Moriyama T."/>
            <person name="Ikeuchi M."/>
            <person name="Watanabe M."/>
            <person name="Wada H."/>
            <person name="Kobayashi K."/>
            <person name="Saito M."/>
            <person name="Masuda T."/>
            <person name="Sasaki-Sekimoto Y."/>
            <person name="Mashiguchi K."/>
            <person name="Awai K."/>
            <person name="Shimojima M."/>
            <person name="Masuda S."/>
            <person name="Iwai M."/>
            <person name="Nobusawa T."/>
            <person name="Narise T."/>
            <person name="Kondo S."/>
            <person name="Saito H."/>
            <person name="Sato R."/>
            <person name="Murakawa M."/>
            <person name="Ihara Y."/>
            <person name="Oshima-Yamada Y."/>
            <person name="Ohtaka K."/>
            <person name="Satoh M."/>
            <person name="Sonobe K."/>
            <person name="Ishii M."/>
            <person name="Ohtani R."/>
            <person name="Kanamori-Sato M."/>
            <person name="Honoki R."/>
            <person name="Miyazaki D."/>
            <person name="Mochizuki H."/>
            <person name="Umetsu J."/>
            <person name="Higashi K."/>
            <person name="Shibata D."/>
            <person name="Kamiya Y."/>
            <person name="Sato N."/>
            <person name="Nakamura Y."/>
            <person name="Tabata S."/>
            <person name="Ida S."/>
            <person name="Kurokawa K."/>
            <person name="Ohta H."/>
        </authorList>
    </citation>
    <scope>NUCLEOTIDE SEQUENCE [LARGE SCALE GENOMIC DNA]</scope>
    <source>
        <strain evidence="3 4">NIES-2285</strain>
    </source>
</reference>
<protein>
    <submittedName>
        <fullName evidence="3">Uncharacterized protein</fullName>
    </submittedName>
</protein>
<keyword evidence="1" id="KW-0175">Coiled coil</keyword>
<gene>
    <name evidence="3" type="ORF">KFL_002560160</name>
</gene>
<dbReference type="EMBL" id="DF237205">
    <property type="protein sequence ID" value="GAQ85832.1"/>
    <property type="molecule type" value="Genomic_DNA"/>
</dbReference>
<proteinExistence type="predicted"/>
<feature type="compositionally biased region" description="Polar residues" evidence="2">
    <location>
        <begin position="14"/>
        <end position="23"/>
    </location>
</feature>
<evidence type="ECO:0000313" key="3">
    <source>
        <dbReference type="EMBL" id="GAQ85832.1"/>
    </source>
</evidence>
<keyword evidence="4" id="KW-1185">Reference proteome</keyword>
<dbReference type="AlphaFoldDB" id="A0A0U9HK93"/>
<feature type="coiled-coil region" evidence="1">
    <location>
        <begin position="223"/>
        <end position="250"/>
    </location>
</feature>
<accession>A0A0U9HK93</accession>
<evidence type="ECO:0000256" key="1">
    <source>
        <dbReference type="SAM" id="Coils"/>
    </source>
</evidence>
<evidence type="ECO:0000256" key="2">
    <source>
        <dbReference type="SAM" id="MobiDB-lite"/>
    </source>
</evidence>
<name>A0A0U9HK93_KLENI</name>
<sequence>MNPSQAGFRKAMTMGTQRGTKATTMGKGLQPEREEDAEAEAEAVAAVVLQEEEANQEEDKEAEAAEVVQQEDANREEVGQSAETLETLITVLSKEPNRLRARGAQPGRREAVLQRRVRSRHWGLLKTCAGAVLTPSRNWLWNAVGQHVMQLSARRASAAAKEVNSEGLEERTLEESQRLIGCLKIGLPDSWSATHVLQIALDAKLQAGGESASTAVDTVSSALTATQANEREWEERLASVQNQQESEEATAVESQRLVLSIRQSMAEEVGRSGLLEALLEDLAGPRSSGDKVLKALLAALDYLTRYAAHTVTPFALRSLSRIISLVKDCSAPSAARKGAANLLDWAWFSAPSAVQQAAQDDADQALAALVNFAFRLELQTGAPSASDAAGNPAKAAAERTLSHI</sequence>
<feature type="compositionally biased region" description="Acidic residues" evidence="2">
    <location>
        <begin position="50"/>
        <end position="61"/>
    </location>
</feature>
<feature type="region of interest" description="Disordered" evidence="2">
    <location>
        <begin position="1"/>
        <end position="81"/>
    </location>
</feature>
<feature type="non-terminal residue" evidence="3">
    <location>
        <position position="404"/>
    </location>
</feature>
<evidence type="ECO:0000313" key="4">
    <source>
        <dbReference type="Proteomes" id="UP000054558"/>
    </source>
</evidence>